<proteinExistence type="predicted"/>
<comment type="caution">
    <text evidence="1">The sequence shown here is derived from an EMBL/GenBank/DDBJ whole genome shotgun (WGS) entry which is preliminary data.</text>
</comment>
<evidence type="ECO:0000313" key="1">
    <source>
        <dbReference type="EMBL" id="CAF0877243.1"/>
    </source>
</evidence>
<evidence type="ECO:0008006" key="3">
    <source>
        <dbReference type="Google" id="ProtNLM"/>
    </source>
</evidence>
<keyword evidence="2" id="KW-1185">Reference proteome</keyword>
<dbReference type="AlphaFoldDB" id="A0A813Y6F4"/>
<reference evidence="1" key="1">
    <citation type="submission" date="2021-02" db="EMBL/GenBank/DDBJ databases">
        <authorList>
            <person name="Nowell W R."/>
        </authorList>
    </citation>
    <scope>NUCLEOTIDE SEQUENCE</scope>
    <source>
        <strain evidence="1">Ploen Becks lab</strain>
    </source>
</reference>
<name>A0A813Y6F4_9BILA</name>
<dbReference type="EMBL" id="CAJNOC010001598">
    <property type="protein sequence ID" value="CAF0877243.1"/>
    <property type="molecule type" value="Genomic_DNA"/>
</dbReference>
<dbReference type="Gene3D" id="2.60.120.200">
    <property type="match status" value="1"/>
</dbReference>
<accession>A0A813Y6F4</accession>
<evidence type="ECO:0000313" key="2">
    <source>
        <dbReference type="Proteomes" id="UP000663879"/>
    </source>
</evidence>
<organism evidence="1 2">
    <name type="scientific">Brachionus calyciflorus</name>
    <dbReference type="NCBI Taxonomy" id="104777"/>
    <lineage>
        <taxon>Eukaryota</taxon>
        <taxon>Metazoa</taxon>
        <taxon>Spiralia</taxon>
        <taxon>Gnathifera</taxon>
        <taxon>Rotifera</taxon>
        <taxon>Eurotatoria</taxon>
        <taxon>Monogononta</taxon>
        <taxon>Pseudotrocha</taxon>
        <taxon>Ploima</taxon>
        <taxon>Brachionidae</taxon>
        <taxon>Brachionus</taxon>
    </lineage>
</organism>
<sequence length="106" mass="12573">MITSDKYEKSNGSFRSRFISPVYYLKDEPKVFYMTFSYNIYGNVSDGFNLIIENYLNMNESINLLTISGPLKENKWHLASLKLMNLDKFAHEFRFIFEPFRGKSNF</sequence>
<gene>
    <name evidence="1" type="ORF">OXX778_LOCUS10231</name>
</gene>
<protein>
    <recommendedName>
        <fullName evidence="3">MAM domain-containing protein</fullName>
    </recommendedName>
</protein>
<dbReference type="Proteomes" id="UP000663879">
    <property type="component" value="Unassembled WGS sequence"/>
</dbReference>